<dbReference type="Proteomes" id="UP000654471">
    <property type="component" value="Unassembled WGS sequence"/>
</dbReference>
<evidence type="ECO:0008006" key="3">
    <source>
        <dbReference type="Google" id="ProtNLM"/>
    </source>
</evidence>
<accession>A0ABQ2VLJ6</accession>
<keyword evidence="2" id="KW-1185">Reference proteome</keyword>
<reference evidence="2" key="1">
    <citation type="journal article" date="2019" name="Int. J. Syst. Evol. Microbiol.">
        <title>The Global Catalogue of Microorganisms (GCM) 10K type strain sequencing project: providing services to taxonomists for standard genome sequencing and annotation.</title>
        <authorList>
            <consortium name="The Broad Institute Genomics Platform"/>
            <consortium name="The Broad Institute Genome Sequencing Center for Infectious Disease"/>
            <person name="Wu L."/>
            <person name="Ma J."/>
        </authorList>
    </citation>
    <scope>NUCLEOTIDE SEQUENCE [LARGE SCALE GENOMIC DNA]</scope>
    <source>
        <strain evidence="2">JCM 3399</strain>
    </source>
</reference>
<proteinExistence type="predicted"/>
<evidence type="ECO:0000313" key="2">
    <source>
        <dbReference type="Proteomes" id="UP000654471"/>
    </source>
</evidence>
<evidence type="ECO:0000313" key="1">
    <source>
        <dbReference type="EMBL" id="GGU90318.1"/>
    </source>
</evidence>
<protein>
    <recommendedName>
        <fullName evidence="3">Transport-associated OB type 2 domain-containing protein</fullName>
    </recommendedName>
</protein>
<gene>
    <name evidence="1" type="ORF">GCM10010211_66070</name>
</gene>
<name>A0ABQ2VLJ6_9ACTN</name>
<comment type="caution">
    <text evidence="1">The sequence shown here is derived from an EMBL/GenBank/DDBJ whole genome shotgun (WGS) entry which is preliminary data.</text>
</comment>
<sequence length="55" mass="5784">MATFLGATTRLHLTTESGVPVKADLPSWEAPDLTAGARCTVLPHEKPVLVAERAG</sequence>
<dbReference type="EMBL" id="BMRP01000036">
    <property type="protein sequence ID" value="GGU90318.1"/>
    <property type="molecule type" value="Genomic_DNA"/>
</dbReference>
<organism evidence="1 2">
    <name type="scientific">Streptomyces albospinus</name>
    <dbReference type="NCBI Taxonomy" id="285515"/>
    <lineage>
        <taxon>Bacteria</taxon>
        <taxon>Bacillati</taxon>
        <taxon>Actinomycetota</taxon>
        <taxon>Actinomycetes</taxon>
        <taxon>Kitasatosporales</taxon>
        <taxon>Streptomycetaceae</taxon>
        <taxon>Streptomyces</taxon>
    </lineage>
</organism>